<dbReference type="Pfam" id="PF00005">
    <property type="entry name" value="ABC_tran"/>
    <property type="match status" value="1"/>
</dbReference>
<dbReference type="PANTHER" id="PTHR24220">
    <property type="entry name" value="IMPORT ATP-BINDING PROTEIN"/>
    <property type="match status" value="1"/>
</dbReference>
<reference evidence="6" key="1">
    <citation type="journal article" date="2019" name="Int. J. Syst. Evol. Microbiol.">
        <title>The Global Catalogue of Microorganisms (GCM) 10K type strain sequencing project: providing services to taxonomists for standard genome sequencing and annotation.</title>
        <authorList>
            <consortium name="The Broad Institute Genomics Platform"/>
            <consortium name="The Broad Institute Genome Sequencing Center for Infectious Disease"/>
            <person name="Wu L."/>
            <person name="Ma J."/>
        </authorList>
    </citation>
    <scope>NUCLEOTIDE SEQUENCE [LARGE SCALE GENOMIC DNA]</scope>
    <source>
        <strain evidence="6">JCM 18303</strain>
    </source>
</reference>
<dbReference type="RefSeq" id="WP_185064167.1">
    <property type="nucleotide sequence ID" value="NZ_BAABJP010000010.1"/>
</dbReference>
<dbReference type="InterPro" id="IPR017911">
    <property type="entry name" value="MacB-like_ATP-bd"/>
</dbReference>
<dbReference type="SMART" id="SM00382">
    <property type="entry name" value="AAA"/>
    <property type="match status" value="1"/>
</dbReference>
<dbReference type="SUPFAM" id="SSF52540">
    <property type="entry name" value="P-loop containing nucleoside triphosphate hydrolases"/>
    <property type="match status" value="1"/>
</dbReference>
<evidence type="ECO:0000256" key="1">
    <source>
        <dbReference type="ARBA" id="ARBA00022448"/>
    </source>
</evidence>
<dbReference type="InterPro" id="IPR027417">
    <property type="entry name" value="P-loop_NTPase"/>
</dbReference>
<keyword evidence="2" id="KW-0547">Nucleotide-binding</keyword>
<keyword evidence="3 5" id="KW-0067">ATP-binding</keyword>
<organism evidence="5 6">
    <name type="scientific">Pseudonocardia eucalypti</name>
    <dbReference type="NCBI Taxonomy" id="648755"/>
    <lineage>
        <taxon>Bacteria</taxon>
        <taxon>Bacillati</taxon>
        <taxon>Actinomycetota</taxon>
        <taxon>Actinomycetes</taxon>
        <taxon>Pseudonocardiales</taxon>
        <taxon>Pseudonocardiaceae</taxon>
        <taxon>Pseudonocardia</taxon>
    </lineage>
</organism>
<evidence type="ECO:0000256" key="2">
    <source>
        <dbReference type="ARBA" id="ARBA00022741"/>
    </source>
</evidence>
<comment type="caution">
    <text evidence="5">The sequence shown here is derived from an EMBL/GenBank/DDBJ whole genome shotgun (WGS) entry which is preliminary data.</text>
</comment>
<evidence type="ECO:0000313" key="6">
    <source>
        <dbReference type="Proteomes" id="UP001428817"/>
    </source>
</evidence>
<evidence type="ECO:0000256" key="3">
    <source>
        <dbReference type="ARBA" id="ARBA00022840"/>
    </source>
</evidence>
<feature type="domain" description="ABC transporter" evidence="4">
    <location>
        <begin position="2"/>
        <end position="239"/>
    </location>
</feature>
<dbReference type="Proteomes" id="UP001428817">
    <property type="component" value="Unassembled WGS sequence"/>
</dbReference>
<proteinExistence type="predicted"/>
<dbReference type="InterPro" id="IPR003439">
    <property type="entry name" value="ABC_transporter-like_ATP-bd"/>
</dbReference>
<dbReference type="InterPro" id="IPR015854">
    <property type="entry name" value="ABC_transpr_LolD-like"/>
</dbReference>
<name>A0ABP9Q5R0_9PSEU</name>
<dbReference type="Gene3D" id="3.40.50.300">
    <property type="entry name" value="P-loop containing nucleotide triphosphate hydrolases"/>
    <property type="match status" value="1"/>
</dbReference>
<dbReference type="EMBL" id="BAABJP010000010">
    <property type="protein sequence ID" value="GAA5156198.1"/>
    <property type="molecule type" value="Genomic_DNA"/>
</dbReference>
<protein>
    <submittedName>
        <fullName evidence="5">ABC transporter ATP-binding protein</fullName>
    </submittedName>
</protein>
<evidence type="ECO:0000259" key="4">
    <source>
        <dbReference type="PROSITE" id="PS50893"/>
    </source>
</evidence>
<dbReference type="InterPro" id="IPR003593">
    <property type="entry name" value="AAA+_ATPase"/>
</dbReference>
<gene>
    <name evidence="5" type="ORF">GCM10023321_31480</name>
</gene>
<accession>A0ABP9Q5R0</accession>
<keyword evidence="6" id="KW-1185">Reference proteome</keyword>
<dbReference type="PROSITE" id="PS50893">
    <property type="entry name" value="ABC_TRANSPORTER_2"/>
    <property type="match status" value="1"/>
</dbReference>
<dbReference type="PANTHER" id="PTHR24220:SF86">
    <property type="entry name" value="ABC TRANSPORTER ABCH.1"/>
    <property type="match status" value="1"/>
</dbReference>
<keyword evidence="1" id="KW-0813">Transport</keyword>
<sequence>MIQLEHVGRTYRNTDREAVHALQDIELRIEAGEMVAITGPSGSGLSTLMNVLACLDPPHEGRYLLDGTDITRLSKRQLARARGQKIGFVFQTFSLIANSTVQQNVELPLIYRRTRRVRRRRAREALDRVGLRGHYDDMPIELFAAQQQKALIARALINDPPVLLDDEPTSDLDAESAAEVMALFIELNQAGRTVIYATHDEDAAACARRIVRLRGGRIVSDRKNVPQHPKRQPPKLRAV</sequence>
<dbReference type="CDD" id="cd03255">
    <property type="entry name" value="ABC_MJ0796_LolCDE_FtsE"/>
    <property type="match status" value="1"/>
</dbReference>
<evidence type="ECO:0000313" key="5">
    <source>
        <dbReference type="EMBL" id="GAA5156198.1"/>
    </source>
</evidence>
<dbReference type="GO" id="GO:0005524">
    <property type="term" value="F:ATP binding"/>
    <property type="evidence" value="ECO:0007669"/>
    <property type="project" value="UniProtKB-KW"/>
</dbReference>